<organism evidence="9 10">
    <name type="scientific">candidate division WWE3 bacterium CG_4_10_14_0_2_um_filter_42_7</name>
    <dbReference type="NCBI Taxonomy" id="1975073"/>
    <lineage>
        <taxon>Bacteria</taxon>
        <taxon>Katanobacteria</taxon>
    </lineage>
</organism>
<dbReference type="Pfam" id="PF03222">
    <property type="entry name" value="Trp_Tyr_perm"/>
    <property type="match status" value="1"/>
</dbReference>
<evidence type="ECO:0000313" key="10">
    <source>
        <dbReference type="Proteomes" id="UP000229915"/>
    </source>
</evidence>
<feature type="transmembrane region" description="Helical" evidence="8">
    <location>
        <begin position="6"/>
        <end position="27"/>
    </location>
</feature>
<feature type="transmembrane region" description="Helical" evidence="8">
    <location>
        <begin position="92"/>
        <end position="110"/>
    </location>
</feature>
<dbReference type="Proteomes" id="UP000229915">
    <property type="component" value="Unassembled WGS sequence"/>
</dbReference>
<evidence type="ECO:0000256" key="3">
    <source>
        <dbReference type="ARBA" id="ARBA00022475"/>
    </source>
</evidence>
<gene>
    <name evidence="9" type="ORF">COY33_02145</name>
</gene>
<evidence type="ECO:0000256" key="4">
    <source>
        <dbReference type="ARBA" id="ARBA00022519"/>
    </source>
</evidence>
<dbReference type="InterPro" id="IPR018227">
    <property type="entry name" value="Amino_acid_transport_2"/>
</dbReference>
<evidence type="ECO:0000256" key="1">
    <source>
        <dbReference type="ARBA" id="ARBA00004429"/>
    </source>
</evidence>
<comment type="subcellular location">
    <subcellularLocation>
        <location evidence="1">Cell inner membrane</location>
        <topology evidence="1">Multi-pass membrane protein</topology>
    </subcellularLocation>
</comment>
<dbReference type="GO" id="GO:0003333">
    <property type="term" value="P:amino acid transmembrane transport"/>
    <property type="evidence" value="ECO:0007669"/>
    <property type="project" value="InterPro"/>
</dbReference>
<accession>A0A2M7TCM4</accession>
<dbReference type="GO" id="GO:0005886">
    <property type="term" value="C:plasma membrane"/>
    <property type="evidence" value="ECO:0007669"/>
    <property type="project" value="UniProtKB-SubCell"/>
</dbReference>
<sequence length="214" mass="23230">KIENLLLVPASLGANLLLPYGVLIFALSGSAIIPEVEEAVREKRQDLFRAIVIGSLIPTIIYLIFSAVVIGISGTEIKEDAVLSLLTALPLWVISFGAILGSLAIFNASLNTRLVISEMFRRDFGLSKKLAWILSCLPPLLIYLLGVRSFIKVISLIGSLGLGVSGGLIILSLVRARYQSSRQPESKLRLGNSILIFVGLLFTLGAFLEILKLW</sequence>
<evidence type="ECO:0000256" key="8">
    <source>
        <dbReference type="SAM" id="Phobius"/>
    </source>
</evidence>
<feature type="transmembrane region" description="Helical" evidence="8">
    <location>
        <begin position="153"/>
        <end position="174"/>
    </location>
</feature>
<evidence type="ECO:0008006" key="11">
    <source>
        <dbReference type="Google" id="ProtNLM"/>
    </source>
</evidence>
<keyword evidence="6 8" id="KW-1133">Transmembrane helix</keyword>
<keyword evidence="3" id="KW-1003">Cell membrane</keyword>
<evidence type="ECO:0000313" key="9">
    <source>
        <dbReference type="EMBL" id="PIZ43075.1"/>
    </source>
</evidence>
<feature type="non-terminal residue" evidence="9">
    <location>
        <position position="1"/>
    </location>
</feature>
<evidence type="ECO:0000256" key="5">
    <source>
        <dbReference type="ARBA" id="ARBA00022692"/>
    </source>
</evidence>
<keyword evidence="4" id="KW-0997">Cell inner membrane</keyword>
<dbReference type="AlphaFoldDB" id="A0A2M7TCM4"/>
<keyword evidence="5 8" id="KW-0812">Transmembrane</keyword>
<feature type="transmembrane region" description="Helical" evidence="8">
    <location>
        <begin position="130"/>
        <end position="147"/>
    </location>
</feature>
<evidence type="ECO:0000256" key="7">
    <source>
        <dbReference type="ARBA" id="ARBA00023136"/>
    </source>
</evidence>
<evidence type="ECO:0000256" key="6">
    <source>
        <dbReference type="ARBA" id="ARBA00022989"/>
    </source>
</evidence>
<keyword evidence="2" id="KW-0813">Transport</keyword>
<feature type="transmembrane region" description="Helical" evidence="8">
    <location>
        <begin position="47"/>
        <end position="72"/>
    </location>
</feature>
<dbReference type="EMBL" id="PFNK01000059">
    <property type="protein sequence ID" value="PIZ43075.1"/>
    <property type="molecule type" value="Genomic_DNA"/>
</dbReference>
<keyword evidence="7 8" id="KW-0472">Membrane</keyword>
<protein>
    <recommendedName>
        <fullName evidence="11">Tyrosine transporter</fullName>
    </recommendedName>
</protein>
<proteinExistence type="predicted"/>
<evidence type="ECO:0000256" key="2">
    <source>
        <dbReference type="ARBA" id="ARBA00022448"/>
    </source>
</evidence>
<dbReference type="Gene3D" id="1.20.1740.10">
    <property type="entry name" value="Amino acid/polyamine transporter I"/>
    <property type="match status" value="1"/>
</dbReference>
<reference evidence="10" key="1">
    <citation type="submission" date="2017-09" db="EMBL/GenBank/DDBJ databases">
        <title>Depth-based differentiation of microbial function through sediment-hosted aquifers and enrichment of novel symbionts in the deep terrestrial subsurface.</title>
        <authorList>
            <person name="Probst A.J."/>
            <person name="Ladd B."/>
            <person name="Jarett J.K."/>
            <person name="Geller-Mcgrath D.E."/>
            <person name="Sieber C.M.K."/>
            <person name="Emerson J.B."/>
            <person name="Anantharaman K."/>
            <person name="Thomas B.C."/>
            <person name="Malmstrom R."/>
            <person name="Stieglmeier M."/>
            <person name="Klingl A."/>
            <person name="Woyke T."/>
            <person name="Ryan C.M."/>
            <person name="Banfield J.F."/>
        </authorList>
    </citation>
    <scope>NUCLEOTIDE SEQUENCE [LARGE SCALE GENOMIC DNA]</scope>
</reference>
<feature type="transmembrane region" description="Helical" evidence="8">
    <location>
        <begin position="194"/>
        <end position="211"/>
    </location>
</feature>
<name>A0A2M7TCM4_UNCKA</name>
<comment type="caution">
    <text evidence="9">The sequence shown here is derived from an EMBL/GenBank/DDBJ whole genome shotgun (WGS) entry which is preliminary data.</text>
</comment>